<sequence length="120" mass="13659">MTMDYLHPDMIKQMIGTRDISNAPNSRIKGTFNKKIVKYGQRGKEQDELEYEVVDIFVEVKALKDKTETKLGLIQPSRKRFTSSYESLAKCVNTNKVFAAADFLESLEESKGDRICGFAL</sequence>
<comment type="caution">
    <text evidence="1">The sequence shown here is derived from an EMBL/GenBank/DDBJ whole genome shotgun (WGS) entry which is preliminary data.</text>
</comment>
<dbReference type="AlphaFoldDB" id="A0AAE0SJ97"/>
<reference evidence="1" key="1">
    <citation type="journal article" date="2021" name="Genome Biol. Evol.">
        <title>A High-Quality Reference Genome for a Parasitic Bivalve with Doubly Uniparental Inheritance (Bivalvia: Unionida).</title>
        <authorList>
            <person name="Smith C.H."/>
        </authorList>
    </citation>
    <scope>NUCLEOTIDE SEQUENCE</scope>
    <source>
        <strain evidence="1">CHS0354</strain>
    </source>
</reference>
<reference evidence="1" key="3">
    <citation type="submission" date="2023-05" db="EMBL/GenBank/DDBJ databases">
        <authorList>
            <person name="Smith C.H."/>
        </authorList>
    </citation>
    <scope>NUCLEOTIDE SEQUENCE</scope>
    <source>
        <strain evidence="1">CHS0354</strain>
        <tissue evidence="1">Mantle</tissue>
    </source>
</reference>
<evidence type="ECO:0000313" key="1">
    <source>
        <dbReference type="EMBL" id="KAK3592729.1"/>
    </source>
</evidence>
<organism evidence="1 2">
    <name type="scientific">Potamilus streckersoni</name>
    <dbReference type="NCBI Taxonomy" id="2493646"/>
    <lineage>
        <taxon>Eukaryota</taxon>
        <taxon>Metazoa</taxon>
        <taxon>Spiralia</taxon>
        <taxon>Lophotrochozoa</taxon>
        <taxon>Mollusca</taxon>
        <taxon>Bivalvia</taxon>
        <taxon>Autobranchia</taxon>
        <taxon>Heteroconchia</taxon>
        <taxon>Palaeoheterodonta</taxon>
        <taxon>Unionida</taxon>
        <taxon>Unionoidea</taxon>
        <taxon>Unionidae</taxon>
        <taxon>Ambleminae</taxon>
        <taxon>Lampsilini</taxon>
        <taxon>Potamilus</taxon>
    </lineage>
</organism>
<dbReference type="EMBL" id="JAEAOA010000526">
    <property type="protein sequence ID" value="KAK3592729.1"/>
    <property type="molecule type" value="Genomic_DNA"/>
</dbReference>
<protein>
    <submittedName>
        <fullName evidence="1">Uncharacterized protein</fullName>
    </submittedName>
</protein>
<evidence type="ECO:0000313" key="2">
    <source>
        <dbReference type="Proteomes" id="UP001195483"/>
    </source>
</evidence>
<accession>A0AAE0SJ97</accession>
<reference evidence="1" key="2">
    <citation type="journal article" date="2021" name="Genome Biol. Evol.">
        <title>Developing a high-quality reference genome for a parasitic bivalve with doubly uniparental inheritance (Bivalvia: Unionida).</title>
        <authorList>
            <person name="Smith C.H."/>
        </authorList>
    </citation>
    <scope>NUCLEOTIDE SEQUENCE</scope>
    <source>
        <strain evidence="1">CHS0354</strain>
        <tissue evidence="1">Mantle</tissue>
    </source>
</reference>
<gene>
    <name evidence="1" type="ORF">CHS0354_007731</name>
</gene>
<name>A0AAE0SJ97_9BIVA</name>
<dbReference type="Proteomes" id="UP001195483">
    <property type="component" value="Unassembled WGS sequence"/>
</dbReference>
<keyword evidence="2" id="KW-1185">Reference proteome</keyword>
<proteinExistence type="predicted"/>